<gene>
    <name evidence="1" type="ORF">K227x_23090</name>
</gene>
<dbReference type="EMBL" id="CP036525">
    <property type="protein sequence ID" value="QDT03924.1"/>
    <property type="molecule type" value="Genomic_DNA"/>
</dbReference>
<evidence type="ECO:0000313" key="2">
    <source>
        <dbReference type="Proteomes" id="UP000318538"/>
    </source>
</evidence>
<dbReference type="RefSeq" id="WP_145169495.1">
    <property type="nucleotide sequence ID" value="NZ_CP036525.1"/>
</dbReference>
<dbReference type="Proteomes" id="UP000318538">
    <property type="component" value="Chromosome"/>
</dbReference>
<dbReference type="AlphaFoldDB" id="A0A517N9W1"/>
<organism evidence="1 2">
    <name type="scientific">Rubripirellula lacrimiformis</name>
    <dbReference type="NCBI Taxonomy" id="1930273"/>
    <lineage>
        <taxon>Bacteria</taxon>
        <taxon>Pseudomonadati</taxon>
        <taxon>Planctomycetota</taxon>
        <taxon>Planctomycetia</taxon>
        <taxon>Pirellulales</taxon>
        <taxon>Pirellulaceae</taxon>
        <taxon>Rubripirellula</taxon>
    </lineage>
</organism>
<protein>
    <submittedName>
        <fullName evidence="1">Uncharacterized protein</fullName>
    </submittedName>
</protein>
<proteinExistence type="predicted"/>
<reference evidence="1 2" key="1">
    <citation type="submission" date="2019-02" db="EMBL/GenBank/DDBJ databases">
        <title>Deep-cultivation of Planctomycetes and their phenomic and genomic characterization uncovers novel biology.</title>
        <authorList>
            <person name="Wiegand S."/>
            <person name="Jogler M."/>
            <person name="Boedeker C."/>
            <person name="Pinto D."/>
            <person name="Vollmers J."/>
            <person name="Rivas-Marin E."/>
            <person name="Kohn T."/>
            <person name="Peeters S.H."/>
            <person name="Heuer A."/>
            <person name="Rast P."/>
            <person name="Oberbeckmann S."/>
            <person name="Bunk B."/>
            <person name="Jeske O."/>
            <person name="Meyerdierks A."/>
            <person name="Storesund J.E."/>
            <person name="Kallscheuer N."/>
            <person name="Luecker S."/>
            <person name="Lage O.M."/>
            <person name="Pohl T."/>
            <person name="Merkel B.J."/>
            <person name="Hornburger P."/>
            <person name="Mueller R.-W."/>
            <person name="Bruemmer F."/>
            <person name="Labrenz M."/>
            <person name="Spormann A.M."/>
            <person name="Op den Camp H."/>
            <person name="Overmann J."/>
            <person name="Amann R."/>
            <person name="Jetten M.S.M."/>
            <person name="Mascher T."/>
            <person name="Medema M.H."/>
            <person name="Devos D.P."/>
            <person name="Kaster A.-K."/>
            <person name="Ovreas L."/>
            <person name="Rohde M."/>
            <person name="Galperin M.Y."/>
            <person name="Jogler C."/>
        </authorList>
    </citation>
    <scope>NUCLEOTIDE SEQUENCE [LARGE SCALE GENOMIC DNA]</scope>
    <source>
        <strain evidence="1 2">K22_7</strain>
    </source>
</reference>
<name>A0A517N9W1_9BACT</name>
<sequence length="86" mass="9542">MSNPALRLFPTNHSSDRRERELDRIAGTADAKTVVIPLGKMVPLLLEAAADDLAWLNDFANDSVRIDVDLYDVLLAYKQMRQSAAA</sequence>
<evidence type="ECO:0000313" key="1">
    <source>
        <dbReference type="EMBL" id="QDT03924.1"/>
    </source>
</evidence>
<dbReference type="KEGG" id="rlc:K227x_23090"/>
<keyword evidence="2" id="KW-1185">Reference proteome</keyword>
<dbReference type="OrthoDB" id="281881at2"/>
<accession>A0A517N9W1</accession>